<evidence type="ECO:0000259" key="2">
    <source>
        <dbReference type="Pfam" id="PF14214"/>
    </source>
</evidence>
<keyword evidence="4" id="KW-1185">Reference proteome</keyword>
<reference evidence="3" key="5">
    <citation type="journal article" date="2021" name="G3 (Bethesda)">
        <title>Aegilops tauschii genome assembly Aet v5.0 features greater sequence contiguity and improved annotation.</title>
        <authorList>
            <person name="Wang L."/>
            <person name="Zhu T."/>
            <person name="Rodriguez J.C."/>
            <person name="Deal K.R."/>
            <person name="Dubcovsky J."/>
            <person name="McGuire P.E."/>
            <person name="Lux T."/>
            <person name="Spannagl M."/>
            <person name="Mayer K.F.X."/>
            <person name="Baldrich P."/>
            <person name="Meyers B.C."/>
            <person name="Huo N."/>
            <person name="Gu Y.Q."/>
            <person name="Zhou H."/>
            <person name="Devos K.M."/>
            <person name="Bennetzen J.L."/>
            <person name="Unver T."/>
            <person name="Budak H."/>
            <person name="Gulick P.J."/>
            <person name="Galiba G."/>
            <person name="Kalapos B."/>
            <person name="Nelson D.R."/>
            <person name="Li P."/>
            <person name="You F.M."/>
            <person name="Luo M.C."/>
            <person name="Dvorak J."/>
        </authorList>
    </citation>
    <scope>NUCLEOTIDE SEQUENCE [LARGE SCALE GENOMIC DNA]</scope>
    <source>
        <strain evidence="3">cv. AL8/78</strain>
    </source>
</reference>
<dbReference type="Pfam" id="PF14214">
    <property type="entry name" value="Helitron_like_N"/>
    <property type="match status" value="1"/>
</dbReference>
<reference evidence="3" key="4">
    <citation type="submission" date="2019-03" db="UniProtKB">
        <authorList>
            <consortium name="EnsemblPlants"/>
        </authorList>
    </citation>
    <scope>IDENTIFICATION</scope>
</reference>
<evidence type="ECO:0000256" key="1">
    <source>
        <dbReference type="SAM" id="MobiDB-lite"/>
    </source>
</evidence>
<dbReference type="InterPro" id="IPR025476">
    <property type="entry name" value="Helitron_helicase-like"/>
</dbReference>
<dbReference type="AlphaFoldDB" id="A0A453H3G8"/>
<organism evidence="3 4">
    <name type="scientific">Aegilops tauschii subsp. strangulata</name>
    <name type="common">Goatgrass</name>
    <dbReference type="NCBI Taxonomy" id="200361"/>
    <lineage>
        <taxon>Eukaryota</taxon>
        <taxon>Viridiplantae</taxon>
        <taxon>Streptophyta</taxon>
        <taxon>Embryophyta</taxon>
        <taxon>Tracheophyta</taxon>
        <taxon>Spermatophyta</taxon>
        <taxon>Magnoliopsida</taxon>
        <taxon>Liliopsida</taxon>
        <taxon>Poales</taxon>
        <taxon>Poaceae</taxon>
        <taxon>BOP clade</taxon>
        <taxon>Pooideae</taxon>
        <taxon>Triticodae</taxon>
        <taxon>Triticeae</taxon>
        <taxon>Triticinae</taxon>
        <taxon>Aegilops</taxon>
    </lineage>
</organism>
<accession>A0A453H3G8</accession>
<feature type="compositionally biased region" description="Basic and acidic residues" evidence="1">
    <location>
        <begin position="566"/>
        <end position="575"/>
    </location>
</feature>
<evidence type="ECO:0000313" key="3">
    <source>
        <dbReference type="EnsemblPlants" id="AET4Gv20051600.12"/>
    </source>
</evidence>
<reference evidence="3" key="3">
    <citation type="journal article" date="2017" name="Nature">
        <title>Genome sequence of the progenitor of the wheat D genome Aegilops tauschii.</title>
        <authorList>
            <person name="Luo M.C."/>
            <person name="Gu Y.Q."/>
            <person name="Puiu D."/>
            <person name="Wang H."/>
            <person name="Twardziok S.O."/>
            <person name="Deal K.R."/>
            <person name="Huo N."/>
            <person name="Zhu T."/>
            <person name="Wang L."/>
            <person name="Wang Y."/>
            <person name="McGuire P.E."/>
            <person name="Liu S."/>
            <person name="Long H."/>
            <person name="Ramasamy R.K."/>
            <person name="Rodriguez J.C."/>
            <person name="Van S.L."/>
            <person name="Yuan L."/>
            <person name="Wang Z."/>
            <person name="Xia Z."/>
            <person name="Xiao L."/>
            <person name="Anderson O.D."/>
            <person name="Ouyang S."/>
            <person name="Liang Y."/>
            <person name="Zimin A.V."/>
            <person name="Pertea G."/>
            <person name="Qi P."/>
            <person name="Bennetzen J.L."/>
            <person name="Dai X."/>
            <person name="Dawson M.W."/>
            <person name="Muller H.G."/>
            <person name="Kugler K."/>
            <person name="Rivarola-Duarte L."/>
            <person name="Spannagl M."/>
            <person name="Mayer K.F.X."/>
            <person name="Lu F.H."/>
            <person name="Bevan M.W."/>
            <person name="Leroy P."/>
            <person name="Li P."/>
            <person name="You F.M."/>
            <person name="Sun Q."/>
            <person name="Liu Z."/>
            <person name="Lyons E."/>
            <person name="Wicker T."/>
            <person name="Salzberg S.L."/>
            <person name="Devos K.M."/>
            <person name="Dvorak J."/>
        </authorList>
    </citation>
    <scope>NUCLEOTIDE SEQUENCE [LARGE SCALE GENOMIC DNA]</scope>
    <source>
        <strain evidence="3">cv. AL8/78</strain>
    </source>
</reference>
<dbReference type="PANTHER" id="PTHR45786">
    <property type="entry name" value="DNA BINDING PROTEIN-LIKE"/>
    <property type="match status" value="1"/>
</dbReference>
<reference evidence="4" key="1">
    <citation type="journal article" date="2014" name="Science">
        <title>Ancient hybridizations among the ancestral genomes of bread wheat.</title>
        <authorList>
            <consortium name="International Wheat Genome Sequencing Consortium,"/>
            <person name="Marcussen T."/>
            <person name="Sandve S.R."/>
            <person name="Heier L."/>
            <person name="Spannagl M."/>
            <person name="Pfeifer M."/>
            <person name="Jakobsen K.S."/>
            <person name="Wulff B.B."/>
            <person name="Steuernagel B."/>
            <person name="Mayer K.F."/>
            <person name="Olsen O.A."/>
        </authorList>
    </citation>
    <scope>NUCLEOTIDE SEQUENCE [LARGE SCALE GENOMIC DNA]</scope>
    <source>
        <strain evidence="4">cv. AL8/78</strain>
    </source>
</reference>
<feature type="region of interest" description="Disordered" evidence="1">
    <location>
        <begin position="546"/>
        <end position="575"/>
    </location>
</feature>
<feature type="domain" description="Helitron helicase-like" evidence="2">
    <location>
        <begin position="322"/>
        <end position="482"/>
    </location>
</feature>
<dbReference type="Gramene" id="AET4Gv20051600.12">
    <property type="protein sequence ID" value="AET4Gv20051600.12"/>
    <property type="gene ID" value="AET4Gv20051600"/>
</dbReference>
<reference evidence="4" key="2">
    <citation type="journal article" date="2017" name="Nat. Plants">
        <title>The Aegilops tauschii genome reveals multiple impacts of transposons.</title>
        <authorList>
            <person name="Zhao G."/>
            <person name="Zou C."/>
            <person name="Li K."/>
            <person name="Wang K."/>
            <person name="Li T."/>
            <person name="Gao L."/>
            <person name="Zhang X."/>
            <person name="Wang H."/>
            <person name="Yang Z."/>
            <person name="Liu X."/>
            <person name="Jiang W."/>
            <person name="Mao L."/>
            <person name="Kong X."/>
            <person name="Jiao Y."/>
            <person name="Jia J."/>
        </authorList>
    </citation>
    <scope>NUCLEOTIDE SEQUENCE [LARGE SCALE GENOMIC DNA]</scope>
    <source>
        <strain evidence="4">cv. AL8/78</strain>
    </source>
</reference>
<name>A0A453H3G8_AEGTS</name>
<dbReference type="EnsemblPlants" id="AET4Gv20051600.12">
    <property type="protein sequence ID" value="AET4Gv20051600.12"/>
    <property type="gene ID" value="AET4Gv20051600"/>
</dbReference>
<sequence length="575" mass="67783">SRHNGTEKWKLKSKKARKCTTLILMISSIATYQKKHVLKTEENCRFCHAKKFKYETKKLCCRKGQIRLANADTPPELMRLWISNDSDARHFRNNIRFFNGHFSFTTLYCHLDRDTTDMRTTGGIYTFQAHGQIYHNIHSFGNSRSDPKHLELYFYDDDPSLEHRYRHCREEMYEQDKHVIGIITDILRDNPYSQQFRSLGRAQNLEDYRLVLNLDQRLDQRTYNAPINSEVAAVWIEGNERRDTYDRNVILHGNNNEKEHIRSYYGCSDPLSYPLFFPRAELGWHRKIPKRDTEAEDIGADDISNDDDPDSANGLWVTMKEYYCYKFHTRPSIFNPILHGGRLFQQFAVDTYIKIENSRLDYMWHHQNKIRADLYQGLLDSIQAGEQNGDAIGKRRVLASSFIGGPRDKIRRYLDAMALVRKYGKPDVFVTMTCNPNWEEITRELQFGQTPQDRPDIVVRVFKAKLEEMKKQLFEKAILGKLIMTGKYKYTCPEQYDRIISAELPNKHKYPELYKMVIKHMMHGPCGALNKFCPCTKNRPSCKNNYPRPFNETTIQGKDSYPLYRRRNDGRTETH</sequence>
<dbReference type="PANTHER" id="PTHR45786:SF68">
    <property type="entry name" value="OS02G0701800 PROTEIN"/>
    <property type="match status" value="1"/>
</dbReference>
<dbReference type="Proteomes" id="UP000015105">
    <property type="component" value="Chromosome 4D"/>
</dbReference>
<proteinExistence type="predicted"/>
<evidence type="ECO:0000313" key="4">
    <source>
        <dbReference type="Proteomes" id="UP000015105"/>
    </source>
</evidence>
<protein>
    <recommendedName>
        <fullName evidence="2">Helitron helicase-like domain-containing protein</fullName>
    </recommendedName>
</protein>